<dbReference type="Proteomes" id="UP000283569">
    <property type="component" value="Unassembled WGS sequence"/>
</dbReference>
<evidence type="ECO:0000313" key="1">
    <source>
        <dbReference type="EMBL" id="RKL46774.1"/>
    </source>
</evidence>
<protein>
    <recommendedName>
        <fullName evidence="3">F-box domain-containing protein</fullName>
    </recommendedName>
</protein>
<name>A0A420TZ36_GIBIN</name>
<evidence type="ECO:0008006" key="3">
    <source>
        <dbReference type="Google" id="ProtNLM"/>
    </source>
</evidence>
<accession>A0A420TZ36</accession>
<reference evidence="1 2" key="1">
    <citation type="journal article" date="2018" name="Sci. Rep.">
        <title>Characterisation of pathogen-specific regions and novel effector candidates in Fusarium oxysporum f. sp. cepae.</title>
        <authorList>
            <person name="Armitage A.D."/>
            <person name="Taylor A."/>
            <person name="Sobczyk M.K."/>
            <person name="Baxter L."/>
            <person name="Greenfield B.P."/>
            <person name="Bates H.J."/>
            <person name="Wilson F."/>
            <person name="Jackson A.C."/>
            <person name="Ott S."/>
            <person name="Harrison R.J."/>
            <person name="Clarkson J.P."/>
        </authorList>
    </citation>
    <scope>NUCLEOTIDE SEQUENCE [LARGE SCALE GENOMIC DNA]</scope>
    <source>
        <strain evidence="1 2">Fp_A8</strain>
    </source>
</reference>
<dbReference type="EMBL" id="MRDB01000006">
    <property type="protein sequence ID" value="RKL46774.1"/>
    <property type="molecule type" value="Genomic_DNA"/>
</dbReference>
<comment type="caution">
    <text evidence="1">The sequence shown here is derived from an EMBL/GenBank/DDBJ whole genome shotgun (WGS) entry which is preliminary data.</text>
</comment>
<dbReference type="PANTHER" id="PTHR42057:SF2">
    <property type="entry name" value="F-BOX DOMAIN PROTEIN (AFU_ORTHOLOGUE AFUA_4G00200)-RELATED"/>
    <property type="match status" value="1"/>
</dbReference>
<organism evidence="1 2">
    <name type="scientific">Gibberella intermedia</name>
    <name type="common">Bulb rot disease fungus</name>
    <name type="synonym">Fusarium proliferatum</name>
    <dbReference type="NCBI Taxonomy" id="948311"/>
    <lineage>
        <taxon>Eukaryota</taxon>
        <taxon>Fungi</taxon>
        <taxon>Dikarya</taxon>
        <taxon>Ascomycota</taxon>
        <taxon>Pezizomycotina</taxon>
        <taxon>Sordariomycetes</taxon>
        <taxon>Hypocreomycetidae</taxon>
        <taxon>Hypocreales</taxon>
        <taxon>Nectriaceae</taxon>
        <taxon>Fusarium</taxon>
        <taxon>Fusarium fujikuroi species complex</taxon>
    </lineage>
</organism>
<dbReference type="PANTHER" id="PTHR42057">
    <property type="entry name" value="F-BOX DOMAIN PROTEIN (AFU_ORTHOLOGUE AFUA_4G00200)"/>
    <property type="match status" value="1"/>
</dbReference>
<evidence type="ECO:0000313" key="2">
    <source>
        <dbReference type="Proteomes" id="UP000283569"/>
    </source>
</evidence>
<proteinExistence type="predicted"/>
<sequence>MDHIPNEILSHILSYLLTDRQKHRLHEDSIDDILPVRLQSDHTIEHDFTSWHQLLETDSIRDAIRSVNIETAPWDSQLPDGGTILVWPDSWLENGHWPELVSAINRIRDMPNLNSITLRFSFFCVNAYHDDTVFQEPSGTRRRTLEIVSEALRDRESYPGRSTIRELVLCNLEDTPLPTDLTHSLLRNIDRLHMRFVYEDEDQESNVFSKYLQKTLLPSVAERLVELTLAGWLWGAIPAEFNPKGLSFPRLKRLKLDKYIILRQDQFDWVLDQRSLVDLQLYNTSIATHCALLASDQDDFEEWGVNLHGWKELANNHEVNGPPIGSILNMPHYGELRPGWYMSDLRWSNMFDRIQQHLPLLRNFTFELSKWEDFSEHYPGSPGMYCMDERYWTYGEGVWSTMWYKPAREHEWTATCFFEDDMAGTPVGLYERTESADRQALEKLMEVTRKRREGK</sequence>
<dbReference type="AlphaFoldDB" id="A0A420TZ36"/>
<gene>
    <name evidence="1" type="ORF">BFJ72_g2514</name>
</gene>